<dbReference type="InterPro" id="IPR008523">
    <property type="entry name" value="DUF805"/>
</dbReference>
<protein>
    <submittedName>
        <fullName evidence="2">DUF805 domain-containing protein</fullName>
    </submittedName>
</protein>
<organism evidence="2 3">
    <name type="scientific">Companilactobacillus mishanensis</name>
    <dbReference type="NCBI Taxonomy" id="2486008"/>
    <lineage>
        <taxon>Bacteria</taxon>
        <taxon>Bacillati</taxon>
        <taxon>Bacillota</taxon>
        <taxon>Bacilli</taxon>
        <taxon>Lactobacillales</taxon>
        <taxon>Lactobacillaceae</taxon>
        <taxon>Companilactobacillus</taxon>
    </lineage>
</organism>
<dbReference type="RefSeq" id="WP_153382950.1">
    <property type="nucleotide sequence ID" value="NZ_VDFM01000005.1"/>
</dbReference>
<dbReference type="OrthoDB" id="2322628at2"/>
<reference evidence="2 3" key="1">
    <citation type="journal article" date="2019" name="Syst. Appl. Microbiol.">
        <title>Polyphasic characterization of two novel Lactobacillus spp. isolated from blown salami packages: Description of Lactobacillus halodurans sp. nov. and Lactobacillus salsicarnum sp. nov.</title>
        <authorList>
            <person name="Schuster J.A."/>
            <person name="Klingl A."/>
            <person name="Vogel R.F."/>
            <person name="Ehrmann M.A."/>
        </authorList>
    </citation>
    <scope>NUCLEOTIDE SEQUENCE [LARGE SCALE GENOMIC DNA]</scope>
    <source>
        <strain evidence="2 3">TMW 1.2118</strain>
    </source>
</reference>
<name>A0A5P0ZHQ2_9LACO</name>
<evidence type="ECO:0000256" key="1">
    <source>
        <dbReference type="SAM" id="Phobius"/>
    </source>
</evidence>
<feature type="transmembrane region" description="Helical" evidence="1">
    <location>
        <begin position="38"/>
        <end position="58"/>
    </location>
</feature>
<dbReference type="AlphaFoldDB" id="A0A5P0ZHQ2"/>
<feature type="transmembrane region" description="Helical" evidence="1">
    <location>
        <begin position="103"/>
        <end position="125"/>
    </location>
</feature>
<gene>
    <name evidence="2" type="ORF">FHL02_05700</name>
</gene>
<evidence type="ECO:0000313" key="2">
    <source>
        <dbReference type="EMBL" id="MQS52508.1"/>
    </source>
</evidence>
<dbReference type="Pfam" id="PF05656">
    <property type="entry name" value="DUF805"/>
    <property type="match status" value="1"/>
</dbReference>
<keyword evidence="1" id="KW-1133">Transmembrane helix</keyword>
<dbReference type="EMBL" id="VDFM01000005">
    <property type="protein sequence ID" value="MQS52508.1"/>
    <property type="molecule type" value="Genomic_DNA"/>
</dbReference>
<sequence length="141" mass="16277">MENTIWNESNKPGIITSTKLYFNDLFVGAKRMSRADFWWGYLGTTIFFTVLLGLLALLETKLPVMDYYWSAVVGVAIAMSFAYYIIAIFTASIRRLHDVNLRAWWLLFYLIPGIGFIVWVVLMCLGQCNSSNRFDYDVESD</sequence>
<evidence type="ECO:0000313" key="3">
    <source>
        <dbReference type="Proteomes" id="UP000380386"/>
    </source>
</evidence>
<dbReference type="Proteomes" id="UP000380386">
    <property type="component" value="Unassembled WGS sequence"/>
</dbReference>
<proteinExistence type="predicted"/>
<comment type="caution">
    <text evidence="2">The sequence shown here is derived from an EMBL/GenBank/DDBJ whole genome shotgun (WGS) entry which is preliminary data.</text>
</comment>
<dbReference type="PANTHER" id="PTHR34980">
    <property type="entry name" value="INNER MEMBRANE PROTEIN-RELATED-RELATED"/>
    <property type="match status" value="1"/>
</dbReference>
<feature type="transmembrane region" description="Helical" evidence="1">
    <location>
        <begin position="67"/>
        <end position="91"/>
    </location>
</feature>
<keyword evidence="1" id="KW-0812">Transmembrane</keyword>
<dbReference type="PANTHER" id="PTHR34980:SF2">
    <property type="entry name" value="INNER MEMBRANE PROTEIN YHAH-RELATED"/>
    <property type="match status" value="1"/>
</dbReference>
<keyword evidence="1" id="KW-0472">Membrane</keyword>
<accession>A0A5P0ZHQ2</accession>
<dbReference type="GO" id="GO:0005886">
    <property type="term" value="C:plasma membrane"/>
    <property type="evidence" value="ECO:0007669"/>
    <property type="project" value="TreeGrafter"/>
</dbReference>